<dbReference type="PANTHER" id="PTHR34047">
    <property type="entry name" value="NUCLEAR INTRON MATURASE 1, MITOCHONDRIAL-RELATED"/>
    <property type="match status" value="1"/>
</dbReference>
<dbReference type="PROSITE" id="PS50878">
    <property type="entry name" value="RT_POL"/>
    <property type="match status" value="1"/>
</dbReference>
<gene>
    <name evidence="11" type="ORF">BDD21_1220</name>
    <name evidence="12" type="ORF">BDD21_4990</name>
</gene>
<keyword evidence="6 12" id="KW-0695">RNA-directed DNA polymerase</keyword>
<name>A0A495VDJ7_9GAMM</name>
<organism evidence="12 13">
    <name type="scientific">Thiocapsa rosea</name>
    <dbReference type="NCBI Taxonomy" id="69360"/>
    <lineage>
        <taxon>Bacteria</taxon>
        <taxon>Pseudomonadati</taxon>
        <taxon>Pseudomonadota</taxon>
        <taxon>Gammaproteobacteria</taxon>
        <taxon>Chromatiales</taxon>
        <taxon>Chromatiaceae</taxon>
        <taxon>Thiocapsa</taxon>
    </lineage>
</organism>
<dbReference type="GO" id="GO:0046872">
    <property type="term" value="F:metal ion binding"/>
    <property type="evidence" value="ECO:0007669"/>
    <property type="project" value="UniProtKB-KW"/>
</dbReference>
<evidence type="ECO:0000256" key="7">
    <source>
        <dbReference type="ARBA" id="ARBA00023118"/>
    </source>
</evidence>
<sequence length="418" mass="47501">MSNTVEISLEAVLDTVNMERAWAGVKANAGSGGVDGKGIAETEAHLKCHWPVIREKLLRGDYRPAAVRAVDIAKPGGGTRRLGIPTVQDRLIQQALHQVLSAAFDGDMSEHSWGFRPGRSAHDAVTAARGYVADGKEWVADIDLARFFDQVNHDRLMHLLGQRISDKRIMTLIGRYLRAPMDEGDGRHIRRSRGTPQGGPLSPLLANLYLDVLDRELEQRGLSFVRYADDIAVFVASERAAERVLERLTRWLHTHLDLDVNATKSGARRTEESALLGFRIHPGGQVSPAPKAIERFKDRVRELWDARQSLTSEQLREQWQRYVTGWWNYFGYANWRREVHALSGWVRRHMRKCFWLRWHDRHGRFNALRRLGVRGRALGVAGCRRGAWFMARHIVVNQALKTATLNRHGFTLPWTLAG</sequence>
<evidence type="ECO:0000313" key="13">
    <source>
        <dbReference type="Proteomes" id="UP000274556"/>
    </source>
</evidence>
<evidence type="ECO:0000313" key="12">
    <source>
        <dbReference type="EMBL" id="RKT47419.1"/>
    </source>
</evidence>
<dbReference type="SUPFAM" id="SSF56672">
    <property type="entry name" value="DNA/RNA polymerases"/>
    <property type="match status" value="1"/>
</dbReference>
<keyword evidence="7" id="KW-0051">Antiviral defense</keyword>
<comment type="catalytic activity">
    <reaction evidence="9">
        <text>DNA(n) + a 2'-deoxyribonucleoside 5'-triphosphate = DNA(n+1) + diphosphate</text>
        <dbReference type="Rhea" id="RHEA:22508"/>
        <dbReference type="Rhea" id="RHEA-COMP:17339"/>
        <dbReference type="Rhea" id="RHEA-COMP:17340"/>
        <dbReference type="ChEBI" id="CHEBI:33019"/>
        <dbReference type="ChEBI" id="CHEBI:61560"/>
        <dbReference type="ChEBI" id="CHEBI:173112"/>
        <dbReference type="EC" id="2.7.7.49"/>
    </reaction>
</comment>
<comment type="caution">
    <text evidence="12">The sequence shown here is derived from an EMBL/GenBank/DDBJ whole genome shotgun (WGS) entry which is preliminary data.</text>
</comment>
<keyword evidence="5" id="KW-0460">Magnesium</keyword>
<dbReference type="PRINTS" id="PR00866">
    <property type="entry name" value="RNADNAPOLMS"/>
</dbReference>
<protein>
    <recommendedName>
        <fullName evidence="1">RNA-directed DNA polymerase</fullName>
        <ecNumber evidence="1">2.7.7.49</ecNumber>
    </recommendedName>
</protein>
<dbReference type="GO" id="GO:0051607">
    <property type="term" value="P:defense response to virus"/>
    <property type="evidence" value="ECO:0007669"/>
    <property type="project" value="UniProtKB-KW"/>
</dbReference>
<evidence type="ECO:0000256" key="2">
    <source>
        <dbReference type="ARBA" id="ARBA00022679"/>
    </source>
</evidence>
<dbReference type="InterPro" id="IPR043502">
    <property type="entry name" value="DNA/RNA_pol_sf"/>
</dbReference>
<dbReference type="InterPro" id="IPR000123">
    <property type="entry name" value="Reverse_transcriptase_msDNA"/>
</dbReference>
<evidence type="ECO:0000256" key="1">
    <source>
        <dbReference type="ARBA" id="ARBA00012493"/>
    </source>
</evidence>
<dbReference type="GO" id="GO:0003964">
    <property type="term" value="F:RNA-directed DNA polymerase activity"/>
    <property type="evidence" value="ECO:0007669"/>
    <property type="project" value="UniProtKB-KW"/>
</dbReference>
<dbReference type="PANTHER" id="PTHR34047:SF8">
    <property type="entry name" value="PROTEIN YKFC"/>
    <property type="match status" value="1"/>
</dbReference>
<dbReference type="Pfam" id="PF00078">
    <property type="entry name" value="RVT_1"/>
    <property type="match status" value="1"/>
</dbReference>
<dbReference type="InterPro" id="IPR013597">
    <property type="entry name" value="Mat_intron_G2"/>
</dbReference>
<keyword evidence="2" id="KW-0808">Transferase</keyword>
<dbReference type="AlphaFoldDB" id="A0A495VDJ7"/>
<keyword evidence="13" id="KW-1185">Reference proteome</keyword>
<dbReference type="EMBL" id="RBXL01000001">
    <property type="protein sequence ID" value="RKT43859.1"/>
    <property type="molecule type" value="Genomic_DNA"/>
</dbReference>
<dbReference type="InterPro" id="IPR000477">
    <property type="entry name" value="RT_dom"/>
</dbReference>
<evidence type="ECO:0000256" key="8">
    <source>
        <dbReference type="ARBA" id="ARBA00034120"/>
    </source>
</evidence>
<evidence type="ECO:0000256" key="4">
    <source>
        <dbReference type="ARBA" id="ARBA00022723"/>
    </source>
</evidence>
<dbReference type="InterPro" id="IPR030931">
    <property type="entry name" value="Group_II_RT_mat"/>
</dbReference>
<evidence type="ECO:0000259" key="10">
    <source>
        <dbReference type="PROSITE" id="PS50878"/>
    </source>
</evidence>
<evidence type="ECO:0000256" key="3">
    <source>
        <dbReference type="ARBA" id="ARBA00022695"/>
    </source>
</evidence>
<comment type="similarity">
    <text evidence="8">Belongs to the bacterial reverse transcriptase family.</text>
</comment>
<dbReference type="NCBIfam" id="TIGR04416">
    <property type="entry name" value="group_II_RT_mat"/>
    <property type="match status" value="1"/>
</dbReference>
<dbReference type="InterPro" id="IPR051083">
    <property type="entry name" value="GrpII_Intron_Splice-Mob/Def"/>
</dbReference>
<evidence type="ECO:0000256" key="5">
    <source>
        <dbReference type="ARBA" id="ARBA00022842"/>
    </source>
</evidence>
<feature type="domain" description="Reverse transcriptase" evidence="10">
    <location>
        <begin position="51"/>
        <end position="280"/>
    </location>
</feature>
<keyword evidence="3" id="KW-0548">Nucleotidyltransferase</keyword>
<proteinExistence type="inferred from homology"/>
<dbReference type="CDD" id="cd01651">
    <property type="entry name" value="RT_G2_intron"/>
    <property type="match status" value="1"/>
</dbReference>
<dbReference type="GO" id="GO:0003723">
    <property type="term" value="F:RNA binding"/>
    <property type="evidence" value="ECO:0007669"/>
    <property type="project" value="InterPro"/>
</dbReference>
<keyword evidence="4" id="KW-0479">Metal-binding</keyword>
<dbReference type="RefSeq" id="WP_120796384.1">
    <property type="nucleotide sequence ID" value="NZ_RBXL01000001.1"/>
</dbReference>
<dbReference type="Pfam" id="PF08388">
    <property type="entry name" value="GIIM"/>
    <property type="match status" value="1"/>
</dbReference>
<evidence type="ECO:0000256" key="6">
    <source>
        <dbReference type="ARBA" id="ARBA00022918"/>
    </source>
</evidence>
<reference evidence="12 13" key="1">
    <citation type="submission" date="2018-10" db="EMBL/GenBank/DDBJ databases">
        <title>Genomic Encyclopedia of Archaeal and Bacterial Type Strains, Phase II (KMG-II): from individual species to whole genera.</title>
        <authorList>
            <person name="Goeker M."/>
        </authorList>
    </citation>
    <scope>NUCLEOTIDE SEQUENCE [LARGE SCALE GENOMIC DNA]</scope>
    <source>
        <strain evidence="12 13">DSM 235</strain>
    </source>
</reference>
<accession>A0A495VDJ7</accession>
<dbReference type="Proteomes" id="UP000274556">
    <property type="component" value="Unassembled WGS sequence"/>
</dbReference>
<evidence type="ECO:0000313" key="11">
    <source>
        <dbReference type="EMBL" id="RKT43859.1"/>
    </source>
</evidence>
<dbReference type="OrthoDB" id="9793236at2"/>
<dbReference type="EC" id="2.7.7.49" evidence="1"/>
<dbReference type="EMBL" id="RBXL01000001">
    <property type="protein sequence ID" value="RKT47419.1"/>
    <property type="molecule type" value="Genomic_DNA"/>
</dbReference>
<evidence type="ECO:0000256" key="9">
    <source>
        <dbReference type="ARBA" id="ARBA00048173"/>
    </source>
</evidence>